<dbReference type="Proteomes" id="UP001501638">
    <property type="component" value="Unassembled WGS sequence"/>
</dbReference>
<accession>A0ABP5WDV7</accession>
<proteinExistence type="predicted"/>
<protein>
    <submittedName>
        <fullName evidence="2">Uncharacterized protein</fullName>
    </submittedName>
</protein>
<dbReference type="EMBL" id="BAAASZ010000003">
    <property type="protein sequence ID" value="GAA2424681.1"/>
    <property type="molecule type" value="Genomic_DNA"/>
</dbReference>
<keyword evidence="3" id="KW-1185">Reference proteome</keyword>
<evidence type="ECO:0000313" key="2">
    <source>
        <dbReference type="EMBL" id="GAA2424681.1"/>
    </source>
</evidence>
<reference evidence="3" key="1">
    <citation type="journal article" date="2019" name="Int. J. Syst. Evol. Microbiol.">
        <title>The Global Catalogue of Microorganisms (GCM) 10K type strain sequencing project: providing services to taxonomists for standard genome sequencing and annotation.</title>
        <authorList>
            <consortium name="The Broad Institute Genomics Platform"/>
            <consortium name="The Broad Institute Genome Sequencing Center for Infectious Disease"/>
            <person name="Wu L."/>
            <person name="Ma J."/>
        </authorList>
    </citation>
    <scope>NUCLEOTIDE SEQUENCE [LARGE SCALE GENOMIC DNA]</scope>
    <source>
        <strain evidence="3">JCM 6305</strain>
    </source>
</reference>
<sequence length="132" mass="13237">MNVWRGAGSSAEAIGGVTPQSVSVRSLSGQAHGRYEDAGTGPPGASYGASATSEAMRKAGMAALRAGPGGVNGRDRDRALHGVGTTARYAGLIWTVQSVVLRGEPPRTGHLCTAPPGVPYGAPVVTVAVTGR</sequence>
<feature type="region of interest" description="Disordered" evidence="1">
    <location>
        <begin position="24"/>
        <end position="52"/>
    </location>
</feature>
<name>A0ABP5WDV7_9ACTN</name>
<comment type="caution">
    <text evidence="2">The sequence shown here is derived from an EMBL/GenBank/DDBJ whole genome shotgun (WGS) entry which is preliminary data.</text>
</comment>
<evidence type="ECO:0000313" key="3">
    <source>
        <dbReference type="Proteomes" id="UP001501638"/>
    </source>
</evidence>
<organism evidence="2 3">
    <name type="scientific">Streptomyces macrosporus</name>
    <dbReference type="NCBI Taxonomy" id="44032"/>
    <lineage>
        <taxon>Bacteria</taxon>
        <taxon>Bacillati</taxon>
        <taxon>Actinomycetota</taxon>
        <taxon>Actinomycetes</taxon>
        <taxon>Kitasatosporales</taxon>
        <taxon>Streptomycetaceae</taxon>
        <taxon>Streptomyces</taxon>
    </lineage>
</organism>
<evidence type="ECO:0000256" key="1">
    <source>
        <dbReference type="SAM" id="MobiDB-lite"/>
    </source>
</evidence>
<gene>
    <name evidence="2" type="ORF">GCM10010405_03900</name>
</gene>